<dbReference type="STRING" id="1505725.GA0061074_10310"/>
<dbReference type="EMBL" id="FMAO01000003">
    <property type="protein sequence ID" value="SCB86361.1"/>
    <property type="molecule type" value="Genomic_DNA"/>
</dbReference>
<dbReference type="Proteomes" id="UP000199268">
    <property type="component" value="Unassembled WGS sequence"/>
</dbReference>
<dbReference type="InterPro" id="IPR002734">
    <property type="entry name" value="RibDG_C"/>
</dbReference>
<dbReference type="PANTHER" id="PTHR38011:SF7">
    <property type="entry name" value="2,5-DIAMINO-6-RIBOSYLAMINO-4(3H)-PYRIMIDINONE 5'-PHOSPHATE REDUCTASE"/>
    <property type="match status" value="1"/>
</dbReference>
<evidence type="ECO:0000259" key="4">
    <source>
        <dbReference type="Pfam" id="PF01872"/>
    </source>
</evidence>
<dbReference type="RefSeq" id="WP_092461783.1">
    <property type="nucleotide sequence ID" value="NZ_BJEE01000004.1"/>
</dbReference>
<sequence length="228" mass="25655">MMRSKVVIHMYVSIDGKIDGPHGSGVSSAYYSDELFRMSNADANGRETIQMYAAPVTPDLSDFEDTQVPYEDWLPEIVSDTWSVSFDRQGKCGWTRNYFEYNGHQMHAIEIVTKQASRAYLAFLQSMNIPYIIGGETEFDFEMVLEKLRAHFDIETLAVCGGAMINGAFLKAHVVDEISLVVAPHVNGDEKKKASFETVGQYVDDTFVFDQAKKLSDGGVHLIFKNKR</sequence>
<evidence type="ECO:0000313" key="6">
    <source>
        <dbReference type="Proteomes" id="UP000199268"/>
    </source>
</evidence>
<dbReference type="InterPro" id="IPR024072">
    <property type="entry name" value="DHFR-like_dom_sf"/>
</dbReference>
<dbReference type="AlphaFoldDB" id="A0A1C3ZVN3"/>
<dbReference type="Pfam" id="PF01872">
    <property type="entry name" value="RibD_C"/>
    <property type="match status" value="1"/>
</dbReference>
<evidence type="ECO:0000256" key="1">
    <source>
        <dbReference type="ARBA" id="ARBA00005104"/>
    </source>
</evidence>
<name>A0A1C3ZVN3_9LACO</name>
<keyword evidence="6" id="KW-1185">Reference proteome</keyword>
<dbReference type="SUPFAM" id="SSF53597">
    <property type="entry name" value="Dihydrofolate reductase-like"/>
    <property type="match status" value="1"/>
</dbReference>
<keyword evidence="3" id="KW-0560">Oxidoreductase</keyword>
<proteinExistence type="predicted"/>
<dbReference type="InterPro" id="IPR050765">
    <property type="entry name" value="Riboflavin_Biosynth_HTPR"/>
</dbReference>
<keyword evidence="2" id="KW-0521">NADP</keyword>
<evidence type="ECO:0000256" key="2">
    <source>
        <dbReference type="ARBA" id="ARBA00022857"/>
    </source>
</evidence>
<dbReference type="OrthoDB" id="9800865at2"/>
<evidence type="ECO:0000256" key="3">
    <source>
        <dbReference type="ARBA" id="ARBA00023002"/>
    </source>
</evidence>
<gene>
    <name evidence="5" type="ORF">GA0061074_10310</name>
</gene>
<organism evidence="5 6">
    <name type="scientific">Weissella bombi</name>
    <dbReference type="NCBI Taxonomy" id="1505725"/>
    <lineage>
        <taxon>Bacteria</taxon>
        <taxon>Bacillati</taxon>
        <taxon>Bacillota</taxon>
        <taxon>Bacilli</taxon>
        <taxon>Lactobacillales</taxon>
        <taxon>Lactobacillaceae</taxon>
        <taxon>Weissella</taxon>
    </lineage>
</organism>
<comment type="pathway">
    <text evidence="1">Cofactor biosynthesis; riboflavin biosynthesis.</text>
</comment>
<dbReference type="GO" id="GO:0009231">
    <property type="term" value="P:riboflavin biosynthetic process"/>
    <property type="evidence" value="ECO:0007669"/>
    <property type="project" value="InterPro"/>
</dbReference>
<accession>A0A1C3ZVN3</accession>
<reference evidence="6" key="1">
    <citation type="submission" date="2016-08" db="EMBL/GenBank/DDBJ databases">
        <authorList>
            <person name="Varghese N."/>
            <person name="Submissions Spin"/>
        </authorList>
    </citation>
    <scope>NUCLEOTIDE SEQUENCE [LARGE SCALE GENOMIC DNA]</scope>
    <source>
        <strain evidence="6">R-53094</strain>
    </source>
</reference>
<dbReference type="Gene3D" id="3.40.430.10">
    <property type="entry name" value="Dihydrofolate Reductase, subunit A"/>
    <property type="match status" value="1"/>
</dbReference>
<evidence type="ECO:0000313" key="5">
    <source>
        <dbReference type="EMBL" id="SCB86361.1"/>
    </source>
</evidence>
<feature type="domain" description="Bacterial bifunctional deaminase-reductase C-terminal" evidence="4">
    <location>
        <begin position="5"/>
        <end position="201"/>
    </location>
</feature>
<protein>
    <submittedName>
        <fullName evidence="5">Pyrimidine reductase, riboflavin biosynthesis</fullName>
    </submittedName>
</protein>
<dbReference type="GO" id="GO:0008703">
    <property type="term" value="F:5-amino-6-(5-phosphoribosylamino)uracil reductase activity"/>
    <property type="evidence" value="ECO:0007669"/>
    <property type="project" value="InterPro"/>
</dbReference>
<dbReference type="PANTHER" id="PTHR38011">
    <property type="entry name" value="DIHYDROFOLATE REDUCTASE FAMILY PROTEIN (AFU_ORTHOLOGUE AFUA_8G06820)"/>
    <property type="match status" value="1"/>
</dbReference>